<evidence type="ECO:0008006" key="4">
    <source>
        <dbReference type="Google" id="ProtNLM"/>
    </source>
</evidence>
<gene>
    <name evidence="2" type="ORF">ACFPQ4_07105</name>
</gene>
<dbReference type="EMBL" id="JBHSNC010000021">
    <property type="protein sequence ID" value="MFC5529218.1"/>
    <property type="molecule type" value="Genomic_DNA"/>
</dbReference>
<reference evidence="3" key="1">
    <citation type="journal article" date="2019" name="Int. J. Syst. Evol. Microbiol.">
        <title>The Global Catalogue of Microorganisms (GCM) 10K type strain sequencing project: providing services to taxonomists for standard genome sequencing and annotation.</title>
        <authorList>
            <consortium name="The Broad Institute Genomics Platform"/>
            <consortium name="The Broad Institute Genome Sequencing Center for Infectious Disease"/>
            <person name="Wu L."/>
            <person name="Ma J."/>
        </authorList>
    </citation>
    <scope>NUCLEOTIDE SEQUENCE [LARGE SCALE GENOMIC DNA]</scope>
    <source>
        <strain evidence="3">CGMCC 1.18578</strain>
    </source>
</reference>
<dbReference type="Proteomes" id="UP001596108">
    <property type="component" value="Unassembled WGS sequence"/>
</dbReference>
<comment type="caution">
    <text evidence="2">The sequence shown here is derived from an EMBL/GenBank/DDBJ whole genome shotgun (WGS) entry which is preliminary data.</text>
</comment>
<evidence type="ECO:0000313" key="3">
    <source>
        <dbReference type="Proteomes" id="UP001596108"/>
    </source>
</evidence>
<dbReference type="RefSeq" id="WP_378111083.1">
    <property type="nucleotide sequence ID" value="NZ_JBHSNC010000021.1"/>
</dbReference>
<sequence>MRIRTLLLVVTLLIMMIPSTVYSAAPTDTGHSPNAVKSPTKLERQVATWVDALSKQKPFSALQGADPQIEALGPGTHSWLVLFSKEGKNIGYMVVNAVTDGSFKLGEYGLGPYPLFSYELLKQSLVNGGLLSSEDPMPAAVTKLYVHPFAAAWEVKIGADTYWLDAKTAELLPLDEQTFPKLFPTEYKSLVSIARADKASRLKLNPTFDVYERIPWLMKETPFPTKEVSKLQSRLDKKQHLRYVTEPLGNTMLYALSVIGYQRWASGRVDVVLDMDGQRFIPLSTLQKNGLFYR</sequence>
<name>A0ABW0QWV1_9BACL</name>
<feature type="chain" id="PRO_5046046197" description="DUF4309 domain-containing protein" evidence="1">
    <location>
        <begin position="24"/>
        <end position="294"/>
    </location>
</feature>
<accession>A0ABW0QWV1</accession>
<keyword evidence="3" id="KW-1185">Reference proteome</keyword>
<keyword evidence="1" id="KW-0732">Signal</keyword>
<evidence type="ECO:0000313" key="2">
    <source>
        <dbReference type="EMBL" id="MFC5529218.1"/>
    </source>
</evidence>
<proteinExistence type="predicted"/>
<evidence type="ECO:0000256" key="1">
    <source>
        <dbReference type="SAM" id="SignalP"/>
    </source>
</evidence>
<feature type="signal peptide" evidence="1">
    <location>
        <begin position="1"/>
        <end position="23"/>
    </location>
</feature>
<organism evidence="2 3">
    <name type="scientific">Cohnella yongneupensis</name>
    <dbReference type="NCBI Taxonomy" id="425006"/>
    <lineage>
        <taxon>Bacteria</taxon>
        <taxon>Bacillati</taxon>
        <taxon>Bacillota</taxon>
        <taxon>Bacilli</taxon>
        <taxon>Bacillales</taxon>
        <taxon>Paenibacillaceae</taxon>
        <taxon>Cohnella</taxon>
    </lineage>
</organism>
<protein>
    <recommendedName>
        <fullName evidence="4">DUF4309 domain-containing protein</fullName>
    </recommendedName>
</protein>